<dbReference type="KEGG" id="stha:NCTC11429_01163"/>
<evidence type="ECO:0000313" key="8">
    <source>
        <dbReference type="Proteomes" id="UP000308196"/>
    </source>
</evidence>
<dbReference type="GO" id="GO:0035999">
    <property type="term" value="P:tetrahydrofolate interconversion"/>
    <property type="evidence" value="ECO:0007669"/>
    <property type="project" value="TreeGrafter"/>
</dbReference>
<protein>
    <recommendedName>
        <fullName evidence="5">5-formyltetrahydrofolate cyclo-ligase</fullName>
        <ecNumber evidence="5">6.3.3.2</ecNumber>
    </recommendedName>
</protein>
<dbReference type="GO" id="GO:0005524">
    <property type="term" value="F:ATP binding"/>
    <property type="evidence" value="ECO:0007669"/>
    <property type="project" value="UniProtKB-KW"/>
</dbReference>
<dbReference type="EC" id="6.3.3.2" evidence="5"/>
<feature type="binding site" evidence="4">
    <location>
        <position position="56"/>
    </location>
    <ligand>
        <name>substrate</name>
    </ligand>
</feature>
<dbReference type="GO" id="GO:0009396">
    <property type="term" value="P:folic acid-containing compound biosynthetic process"/>
    <property type="evidence" value="ECO:0007669"/>
    <property type="project" value="TreeGrafter"/>
</dbReference>
<reference evidence="6 9" key="2">
    <citation type="submission" date="2024-06" db="EMBL/GenBank/DDBJ databases">
        <title>Soil Sphingobacterium thalpophilum.</title>
        <authorList>
            <person name="Yang J."/>
            <person name="Li J."/>
        </authorList>
    </citation>
    <scope>NUCLEOTIDE SEQUENCE [LARGE SCALE GENOMIC DNA]</scope>
    <source>
        <strain evidence="6 9">22g91tb</strain>
    </source>
</reference>
<evidence type="ECO:0000256" key="5">
    <source>
        <dbReference type="RuleBase" id="RU361279"/>
    </source>
</evidence>
<dbReference type="InterPro" id="IPR037171">
    <property type="entry name" value="NagB/RpiA_transferase-like"/>
</dbReference>
<dbReference type="Pfam" id="PF01812">
    <property type="entry name" value="5-FTHF_cyc-lig"/>
    <property type="match status" value="1"/>
</dbReference>
<keyword evidence="5" id="KW-0460">Magnesium</keyword>
<feature type="binding site" evidence="4">
    <location>
        <begin position="4"/>
        <end position="8"/>
    </location>
    <ligand>
        <name>ATP</name>
        <dbReference type="ChEBI" id="CHEBI:30616"/>
    </ligand>
</feature>
<sequence length="191" mass="22576">MKSKKDLRQEFKTKRCQLSEEEEHMLNQKLQMQFRGIDLSLIRYLHVFLPITKYHEPNTYPMIEYLKEAFPQMMLVVSRSNFEDCSMQHYILDQHTVFEINRWGIPEPVAGLEVAPSEIDFILVPLLAFDSNGHRVGYGKGFYDRFFALCRPDVQRVGLSFFDPVENIADENEHDVRLTKAITPERIYHFD</sequence>
<comment type="cofactor">
    <cofactor evidence="5">
        <name>Mg(2+)</name>
        <dbReference type="ChEBI" id="CHEBI:18420"/>
    </cofactor>
</comment>
<feature type="binding site" evidence="4">
    <location>
        <begin position="135"/>
        <end position="143"/>
    </location>
    <ligand>
        <name>ATP</name>
        <dbReference type="ChEBI" id="CHEBI:30616"/>
    </ligand>
</feature>
<evidence type="ECO:0000313" key="6">
    <source>
        <dbReference type="EMBL" id="MEZ0450579.1"/>
    </source>
</evidence>
<keyword evidence="9" id="KW-1185">Reference proteome</keyword>
<name>A0A4U9UUC2_9SPHI</name>
<evidence type="ECO:0000313" key="9">
    <source>
        <dbReference type="Proteomes" id="UP001566204"/>
    </source>
</evidence>
<gene>
    <name evidence="7" type="primary">yqgN</name>
    <name evidence="6" type="ORF">ABTW24_03105</name>
    <name evidence="7" type="ORF">NCTC11429_01163</name>
</gene>
<organism evidence="7 8">
    <name type="scientific">Sphingobacterium thalpophilum</name>
    <dbReference type="NCBI Taxonomy" id="259"/>
    <lineage>
        <taxon>Bacteria</taxon>
        <taxon>Pseudomonadati</taxon>
        <taxon>Bacteroidota</taxon>
        <taxon>Sphingobacteriia</taxon>
        <taxon>Sphingobacteriales</taxon>
        <taxon>Sphingobacteriaceae</taxon>
        <taxon>Sphingobacterium</taxon>
    </lineage>
</organism>
<keyword evidence="2 4" id="KW-0547">Nucleotide-binding</keyword>
<dbReference type="PIRSF" id="PIRSF006806">
    <property type="entry name" value="FTHF_cligase"/>
    <property type="match status" value="1"/>
</dbReference>
<comment type="similarity">
    <text evidence="1 5">Belongs to the 5-formyltetrahydrofolate cyclo-ligase family.</text>
</comment>
<accession>A0A4U9UUC2</accession>
<dbReference type="NCBIfam" id="TIGR02727">
    <property type="entry name" value="MTHFS_bact"/>
    <property type="match status" value="1"/>
</dbReference>
<dbReference type="Proteomes" id="UP000308196">
    <property type="component" value="Chromosome"/>
</dbReference>
<keyword evidence="7" id="KW-0436">Ligase</keyword>
<keyword evidence="3 4" id="KW-0067">ATP-binding</keyword>
<proteinExistence type="inferred from homology"/>
<dbReference type="PANTHER" id="PTHR23407:SF1">
    <property type="entry name" value="5-FORMYLTETRAHYDROFOLATE CYCLO-LIGASE"/>
    <property type="match status" value="1"/>
</dbReference>
<evidence type="ECO:0000256" key="2">
    <source>
        <dbReference type="ARBA" id="ARBA00022741"/>
    </source>
</evidence>
<keyword evidence="5" id="KW-0479">Metal-binding</keyword>
<evidence type="ECO:0000256" key="4">
    <source>
        <dbReference type="PIRSR" id="PIRSR006806-1"/>
    </source>
</evidence>
<evidence type="ECO:0000256" key="1">
    <source>
        <dbReference type="ARBA" id="ARBA00010638"/>
    </source>
</evidence>
<feature type="binding site" evidence="4">
    <location>
        <position position="49"/>
    </location>
    <ligand>
        <name>substrate</name>
    </ligand>
</feature>
<dbReference type="GO" id="GO:0046872">
    <property type="term" value="F:metal ion binding"/>
    <property type="evidence" value="ECO:0007669"/>
    <property type="project" value="UniProtKB-KW"/>
</dbReference>
<evidence type="ECO:0000256" key="3">
    <source>
        <dbReference type="ARBA" id="ARBA00022840"/>
    </source>
</evidence>
<dbReference type="Gene3D" id="3.40.50.10420">
    <property type="entry name" value="NagB/RpiA/CoA transferase-like"/>
    <property type="match status" value="1"/>
</dbReference>
<dbReference type="GO" id="GO:0030272">
    <property type="term" value="F:5-formyltetrahydrofolate cyclo-ligase activity"/>
    <property type="evidence" value="ECO:0007669"/>
    <property type="project" value="UniProtKB-EC"/>
</dbReference>
<dbReference type="EMBL" id="LR590484">
    <property type="protein sequence ID" value="VTR33401.1"/>
    <property type="molecule type" value="Genomic_DNA"/>
</dbReference>
<comment type="catalytic activity">
    <reaction evidence="5">
        <text>(6S)-5-formyl-5,6,7,8-tetrahydrofolate + ATP = (6R)-5,10-methenyltetrahydrofolate + ADP + phosphate</text>
        <dbReference type="Rhea" id="RHEA:10488"/>
        <dbReference type="ChEBI" id="CHEBI:30616"/>
        <dbReference type="ChEBI" id="CHEBI:43474"/>
        <dbReference type="ChEBI" id="CHEBI:57455"/>
        <dbReference type="ChEBI" id="CHEBI:57457"/>
        <dbReference type="ChEBI" id="CHEBI:456216"/>
        <dbReference type="EC" id="6.3.3.2"/>
    </reaction>
</comment>
<dbReference type="Proteomes" id="UP001566204">
    <property type="component" value="Unassembled WGS sequence"/>
</dbReference>
<dbReference type="SUPFAM" id="SSF100950">
    <property type="entry name" value="NagB/RpiA/CoA transferase-like"/>
    <property type="match status" value="1"/>
</dbReference>
<dbReference type="AlphaFoldDB" id="A0A4U9UUC2"/>
<evidence type="ECO:0000313" key="7">
    <source>
        <dbReference type="EMBL" id="VTR33401.1"/>
    </source>
</evidence>
<dbReference type="PANTHER" id="PTHR23407">
    <property type="entry name" value="ATPASE INHIBITOR/5-FORMYLTETRAHYDROFOLATE CYCLO-LIGASE"/>
    <property type="match status" value="1"/>
</dbReference>
<dbReference type="InterPro" id="IPR002698">
    <property type="entry name" value="FTHF_cligase"/>
</dbReference>
<dbReference type="InterPro" id="IPR024185">
    <property type="entry name" value="FTHF_cligase-like_sf"/>
</dbReference>
<dbReference type="STRING" id="1123265.GCA_000686625_04080"/>
<dbReference type="EMBL" id="JBEOQB010000001">
    <property type="protein sequence ID" value="MEZ0450579.1"/>
    <property type="molecule type" value="Genomic_DNA"/>
</dbReference>
<reference evidence="7 8" key="1">
    <citation type="submission" date="2019-05" db="EMBL/GenBank/DDBJ databases">
        <authorList>
            <consortium name="Pathogen Informatics"/>
        </authorList>
    </citation>
    <scope>NUCLEOTIDE SEQUENCE [LARGE SCALE GENOMIC DNA]</scope>
    <source>
        <strain evidence="7 8">NCTC11429</strain>
    </source>
</reference>
<dbReference type="GeneID" id="78461936"/>
<dbReference type="RefSeq" id="WP_037533766.1">
    <property type="nucleotide sequence ID" value="NZ_CP158797.1"/>
</dbReference>